<feature type="region of interest" description="Disordered" evidence="8">
    <location>
        <begin position="47"/>
        <end position="68"/>
    </location>
</feature>
<dbReference type="InterPro" id="IPR046347">
    <property type="entry name" value="bZIP_sf"/>
</dbReference>
<dbReference type="InterPro" id="IPR004827">
    <property type="entry name" value="bZIP"/>
</dbReference>
<feature type="region of interest" description="Disordered" evidence="8">
    <location>
        <begin position="287"/>
        <end position="337"/>
    </location>
</feature>
<proteinExistence type="inferred from homology"/>
<feature type="compositionally biased region" description="Low complexity" evidence="8">
    <location>
        <begin position="325"/>
        <end position="335"/>
    </location>
</feature>
<sequence>MTDGFPVCCMCVFIFRAEKSTCELCWAIESGMRSLYSINQVHCSSVSNKERSQSSSESNDDDRNDDIDDSFANFLKESIFDQNPPSGSYDNVMDEAMSDIFSPSPTSMESGLLSDDMLFLAPGGPDLIEGAPDATIDLGHLCPEIADLADYPGGMKPEPRSPPSPGGSDSGVESYSVGFEYCDSPPVTPPQATVTASPPAAIIQVIKQEAAAASQPLQIDTTPQQVICFDSGSNQSSQILPMSRRLQPKGTPLRPAPSVILPQNVSPGSSSTTYIITTPAAAAPAAAPRPAAVIKPRPSGGVPAGRPRPAPAASPDDGYPKARPLPRTVTVPPTRENMDPRALKRQERIIKNRMAACLSRKKKKDQFSEMEARVKEVEQDNGRLREENAQLHRRVAQLQAEVEMLRGGLQAPASPPPSSPRRPLLLLSVLLLASLNLAPLGPLSLSPELSGGGGLDGGAVNRAPGGRTLLWAPAPSDAEADLNDLVEAVNASSGYMCPKYVNQTEARRLSRVLHGWFDPAPARPDNGTVHQPPPVARTAGTARARSAGRQRRKRPSRRRDSVRAAELQLYDRWFGAYGAFLDAIERRDDTFYVVSFNGDHLLLPALSHNQTQRPRMSLLLPSLPLNESMRAPEHYVAMMQIDCEVVNTKLLHIHESAIPTPPSNHSAPTGARHSGDGSSRLNDTGAARGKLNFPAAPAEGLAVDTPLRWNLSASLGRREKVKPRRTVRQPAAPTASREAAPAPTNSSADSWRRLRFRNDSVDGAAMDALSEPAVCRCVAELVARLHWGSVSLQAPPGAALLLAPLLLAVARRGVFVSVAPGADRAADGAVLPTDSLAAVANGRGRPLPCGSAPAIGASYG</sequence>
<dbReference type="PANTHER" id="PTHR46164">
    <property type="entry name" value="ATF6, ISOFORM C"/>
    <property type="match status" value="1"/>
</dbReference>
<feature type="compositionally biased region" description="Low complexity" evidence="8">
    <location>
        <begin position="287"/>
        <end position="305"/>
    </location>
</feature>
<dbReference type="AlphaFoldDB" id="A0A6A4WJE7"/>
<feature type="region of interest" description="Disordered" evidence="8">
    <location>
        <begin position="656"/>
        <end position="691"/>
    </location>
</feature>
<evidence type="ECO:0000256" key="6">
    <source>
        <dbReference type="ARBA" id="ARBA00023242"/>
    </source>
</evidence>
<feature type="domain" description="BZIP" evidence="9">
    <location>
        <begin position="342"/>
        <end position="405"/>
    </location>
</feature>
<feature type="region of interest" description="Disordered" evidence="8">
    <location>
        <begin position="521"/>
        <end position="561"/>
    </location>
</feature>
<comment type="similarity">
    <text evidence="2">Belongs to the bZIP family. ATF subfamily.</text>
</comment>
<organism evidence="10 11">
    <name type="scientific">Amphibalanus amphitrite</name>
    <name type="common">Striped barnacle</name>
    <name type="synonym">Balanus amphitrite</name>
    <dbReference type="NCBI Taxonomy" id="1232801"/>
    <lineage>
        <taxon>Eukaryota</taxon>
        <taxon>Metazoa</taxon>
        <taxon>Ecdysozoa</taxon>
        <taxon>Arthropoda</taxon>
        <taxon>Crustacea</taxon>
        <taxon>Multicrustacea</taxon>
        <taxon>Cirripedia</taxon>
        <taxon>Thoracica</taxon>
        <taxon>Thoracicalcarea</taxon>
        <taxon>Balanomorpha</taxon>
        <taxon>Balanoidea</taxon>
        <taxon>Balanidae</taxon>
        <taxon>Amphibalaninae</taxon>
        <taxon>Amphibalanus</taxon>
    </lineage>
</organism>
<dbReference type="PANTHER" id="PTHR46164:SF3">
    <property type="entry name" value="ATF6, ISOFORM C"/>
    <property type="match status" value="1"/>
</dbReference>
<evidence type="ECO:0000256" key="8">
    <source>
        <dbReference type="SAM" id="MobiDB-lite"/>
    </source>
</evidence>
<dbReference type="GO" id="GO:0016020">
    <property type="term" value="C:membrane"/>
    <property type="evidence" value="ECO:0007669"/>
    <property type="project" value="UniProtKB-SubCell"/>
</dbReference>
<feature type="region of interest" description="Disordered" evidence="8">
    <location>
        <begin position="714"/>
        <end position="751"/>
    </location>
</feature>
<feature type="compositionally biased region" description="Low complexity" evidence="8">
    <location>
        <begin position="536"/>
        <end position="545"/>
    </location>
</feature>
<evidence type="ECO:0000256" key="3">
    <source>
        <dbReference type="ARBA" id="ARBA00023015"/>
    </source>
</evidence>
<feature type="compositionally biased region" description="Low complexity" evidence="8">
    <location>
        <begin position="730"/>
        <end position="743"/>
    </location>
</feature>
<evidence type="ECO:0000256" key="7">
    <source>
        <dbReference type="SAM" id="Coils"/>
    </source>
</evidence>
<feature type="region of interest" description="Disordered" evidence="8">
    <location>
        <begin position="249"/>
        <end position="268"/>
    </location>
</feature>
<protein>
    <submittedName>
        <fullName evidence="10">Cyclic AMP-dependent transcription factor ATF-6 beta</fullName>
    </submittedName>
</protein>
<feature type="region of interest" description="Disordered" evidence="8">
    <location>
        <begin position="149"/>
        <end position="175"/>
    </location>
</feature>
<evidence type="ECO:0000256" key="5">
    <source>
        <dbReference type="ARBA" id="ARBA00023163"/>
    </source>
</evidence>
<evidence type="ECO:0000313" key="11">
    <source>
        <dbReference type="Proteomes" id="UP000440578"/>
    </source>
</evidence>
<keyword evidence="6" id="KW-0539">Nucleus</keyword>
<dbReference type="OrthoDB" id="644067at2759"/>
<dbReference type="GO" id="GO:0000978">
    <property type="term" value="F:RNA polymerase II cis-regulatory region sequence-specific DNA binding"/>
    <property type="evidence" value="ECO:0007669"/>
    <property type="project" value="TreeGrafter"/>
</dbReference>
<dbReference type="EMBL" id="VIIS01000621">
    <property type="protein sequence ID" value="KAF0306955.1"/>
    <property type="molecule type" value="Genomic_DNA"/>
</dbReference>
<gene>
    <name evidence="10" type="primary">ATF6B_1</name>
    <name evidence="10" type="ORF">FJT64_021646</name>
</gene>
<keyword evidence="11" id="KW-1185">Reference proteome</keyword>
<feature type="compositionally biased region" description="Basic residues" evidence="8">
    <location>
        <begin position="546"/>
        <end position="557"/>
    </location>
</feature>
<reference evidence="10 11" key="1">
    <citation type="submission" date="2019-07" db="EMBL/GenBank/DDBJ databases">
        <title>Draft genome assembly of a fouling barnacle, Amphibalanus amphitrite (Darwin, 1854): The first reference genome for Thecostraca.</title>
        <authorList>
            <person name="Kim W."/>
        </authorList>
    </citation>
    <scope>NUCLEOTIDE SEQUENCE [LARGE SCALE GENOMIC DNA]</scope>
    <source>
        <strain evidence="10">SNU_AA5</strain>
        <tissue evidence="10">Soma without cirri and trophi</tissue>
    </source>
</reference>
<dbReference type="InterPro" id="IPR051882">
    <property type="entry name" value="ATF_bZIP_TF"/>
</dbReference>
<keyword evidence="3" id="KW-0805">Transcription regulation</keyword>
<evidence type="ECO:0000256" key="4">
    <source>
        <dbReference type="ARBA" id="ARBA00023125"/>
    </source>
</evidence>
<comment type="subcellular location">
    <subcellularLocation>
        <location evidence="1">Membrane</location>
        <topology evidence="1">Single-pass membrane protein</topology>
    </subcellularLocation>
</comment>
<evidence type="ECO:0000313" key="10">
    <source>
        <dbReference type="EMBL" id="KAF0306955.1"/>
    </source>
</evidence>
<dbReference type="GO" id="GO:0000981">
    <property type="term" value="F:DNA-binding transcription factor activity, RNA polymerase II-specific"/>
    <property type="evidence" value="ECO:0007669"/>
    <property type="project" value="TreeGrafter"/>
</dbReference>
<dbReference type="GO" id="GO:0030968">
    <property type="term" value="P:endoplasmic reticulum unfolded protein response"/>
    <property type="evidence" value="ECO:0007669"/>
    <property type="project" value="TreeGrafter"/>
</dbReference>
<dbReference type="SUPFAM" id="SSF57959">
    <property type="entry name" value="Leucine zipper domain"/>
    <property type="match status" value="1"/>
</dbReference>
<keyword evidence="5" id="KW-0804">Transcription</keyword>
<name>A0A6A4WJE7_AMPAM</name>
<evidence type="ECO:0000256" key="1">
    <source>
        <dbReference type="ARBA" id="ARBA00004167"/>
    </source>
</evidence>
<dbReference type="GO" id="GO:0005634">
    <property type="term" value="C:nucleus"/>
    <property type="evidence" value="ECO:0007669"/>
    <property type="project" value="TreeGrafter"/>
</dbReference>
<keyword evidence="4" id="KW-0238">DNA-binding</keyword>
<evidence type="ECO:0000256" key="2">
    <source>
        <dbReference type="ARBA" id="ARBA00009050"/>
    </source>
</evidence>
<dbReference type="SMART" id="SM00338">
    <property type="entry name" value="BRLZ"/>
    <property type="match status" value="1"/>
</dbReference>
<accession>A0A6A4WJE7</accession>
<dbReference type="Proteomes" id="UP000440578">
    <property type="component" value="Unassembled WGS sequence"/>
</dbReference>
<feature type="coiled-coil region" evidence="7">
    <location>
        <begin position="360"/>
        <end position="401"/>
    </location>
</feature>
<feature type="compositionally biased region" description="Acidic residues" evidence="8">
    <location>
        <begin position="58"/>
        <end position="68"/>
    </location>
</feature>
<dbReference type="Gene3D" id="1.20.5.170">
    <property type="match status" value="1"/>
</dbReference>
<comment type="caution">
    <text evidence="10">The sequence shown here is derived from an EMBL/GenBank/DDBJ whole genome shotgun (WGS) entry which is preliminary data.</text>
</comment>
<evidence type="ECO:0000259" key="9">
    <source>
        <dbReference type="PROSITE" id="PS50217"/>
    </source>
</evidence>
<dbReference type="Pfam" id="PF00170">
    <property type="entry name" value="bZIP_1"/>
    <property type="match status" value="1"/>
</dbReference>
<dbReference type="PROSITE" id="PS50217">
    <property type="entry name" value="BZIP"/>
    <property type="match status" value="1"/>
</dbReference>
<keyword evidence="7" id="KW-0175">Coiled coil</keyword>